<organism evidence="1 2">
    <name type="scientific">Elysia crispata</name>
    <name type="common">lettuce slug</name>
    <dbReference type="NCBI Taxonomy" id="231223"/>
    <lineage>
        <taxon>Eukaryota</taxon>
        <taxon>Metazoa</taxon>
        <taxon>Spiralia</taxon>
        <taxon>Lophotrochozoa</taxon>
        <taxon>Mollusca</taxon>
        <taxon>Gastropoda</taxon>
        <taxon>Heterobranchia</taxon>
        <taxon>Euthyneura</taxon>
        <taxon>Panpulmonata</taxon>
        <taxon>Sacoglossa</taxon>
        <taxon>Placobranchoidea</taxon>
        <taxon>Plakobranchidae</taxon>
        <taxon>Elysia</taxon>
    </lineage>
</organism>
<evidence type="ECO:0000313" key="1">
    <source>
        <dbReference type="EMBL" id="KAK3764418.1"/>
    </source>
</evidence>
<dbReference type="AlphaFoldDB" id="A0AAE0Z7X5"/>
<sequence length="106" mass="12070">MTWNHLALTRFLWCEENSLLNLESLMEQIYLLGASNFRSLNAYMCGKRKTTDVVSAAQCSVQFWFTSLTCIQVCRLSPPARGTQRCTILSRGDLYRHDRAVFIGGS</sequence>
<protein>
    <submittedName>
        <fullName evidence="1">Uncharacterized protein</fullName>
    </submittedName>
</protein>
<evidence type="ECO:0000313" key="2">
    <source>
        <dbReference type="Proteomes" id="UP001283361"/>
    </source>
</evidence>
<comment type="caution">
    <text evidence="1">The sequence shown here is derived from an EMBL/GenBank/DDBJ whole genome shotgun (WGS) entry which is preliminary data.</text>
</comment>
<dbReference type="EMBL" id="JAWDGP010004442">
    <property type="protein sequence ID" value="KAK3764418.1"/>
    <property type="molecule type" value="Genomic_DNA"/>
</dbReference>
<keyword evidence="2" id="KW-1185">Reference proteome</keyword>
<dbReference type="Proteomes" id="UP001283361">
    <property type="component" value="Unassembled WGS sequence"/>
</dbReference>
<gene>
    <name evidence="1" type="ORF">RRG08_040014</name>
</gene>
<proteinExistence type="predicted"/>
<name>A0AAE0Z7X5_9GAST</name>
<reference evidence="1" key="1">
    <citation type="journal article" date="2023" name="G3 (Bethesda)">
        <title>A reference genome for the long-term kleptoplast-retaining sea slug Elysia crispata morphotype clarki.</title>
        <authorList>
            <person name="Eastman K.E."/>
            <person name="Pendleton A.L."/>
            <person name="Shaikh M.A."/>
            <person name="Suttiyut T."/>
            <person name="Ogas R."/>
            <person name="Tomko P."/>
            <person name="Gavelis G."/>
            <person name="Widhalm J.R."/>
            <person name="Wisecaver J.H."/>
        </authorList>
    </citation>
    <scope>NUCLEOTIDE SEQUENCE</scope>
    <source>
        <strain evidence="1">ECLA1</strain>
    </source>
</reference>
<accession>A0AAE0Z7X5</accession>